<evidence type="ECO:0000313" key="4">
    <source>
        <dbReference type="Proteomes" id="UP000215590"/>
    </source>
</evidence>
<protein>
    <recommendedName>
        <fullName evidence="5">Thermonuclease family protein</fullName>
    </recommendedName>
</protein>
<gene>
    <name evidence="3" type="ORF">CEV31_3131</name>
</gene>
<dbReference type="EMBL" id="NNRJ01000051">
    <property type="protein sequence ID" value="OYR15218.1"/>
    <property type="molecule type" value="Genomic_DNA"/>
</dbReference>
<feature type="transmembrane region" description="Helical" evidence="2">
    <location>
        <begin position="12"/>
        <end position="34"/>
    </location>
</feature>
<keyword evidence="2" id="KW-1133">Transmembrane helix</keyword>
<organism evidence="3 4">
    <name type="scientific">Brucella thiophenivorans</name>
    <dbReference type="NCBI Taxonomy" id="571255"/>
    <lineage>
        <taxon>Bacteria</taxon>
        <taxon>Pseudomonadati</taxon>
        <taxon>Pseudomonadota</taxon>
        <taxon>Alphaproteobacteria</taxon>
        <taxon>Hyphomicrobiales</taxon>
        <taxon>Brucellaceae</taxon>
        <taxon>Brucella/Ochrobactrum group</taxon>
        <taxon>Brucella</taxon>
    </lineage>
</organism>
<feature type="region of interest" description="Disordered" evidence="1">
    <location>
        <begin position="72"/>
        <end position="125"/>
    </location>
</feature>
<comment type="caution">
    <text evidence="3">The sequence shown here is derived from an EMBL/GenBank/DDBJ whole genome shotgun (WGS) entry which is preliminary data.</text>
</comment>
<reference evidence="3 4" key="1">
    <citation type="submission" date="2017-07" db="EMBL/GenBank/DDBJ databases">
        <title>Phylogenetic study on the rhizospheric bacterium Ochrobactrum sp. A44.</title>
        <authorList>
            <person name="Krzyzanowska D.M."/>
            <person name="Ossowicki A."/>
            <person name="Rajewska M."/>
            <person name="Maciag T."/>
            <person name="Kaczynski Z."/>
            <person name="Czerwicka M."/>
            <person name="Jafra S."/>
        </authorList>
    </citation>
    <scope>NUCLEOTIDE SEQUENCE [LARGE SCALE GENOMIC DNA]</scope>
    <source>
        <strain evidence="3 4">DSM 7216</strain>
    </source>
</reference>
<evidence type="ECO:0000256" key="2">
    <source>
        <dbReference type="SAM" id="Phobius"/>
    </source>
</evidence>
<feature type="compositionally biased region" description="Polar residues" evidence="1">
    <location>
        <begin position="74"/>
        <end position="84"/>
    </location>
</feature>
<dbReference type="Proteomes" id="UP000215590">
    <property type="component" value="Unassembled WGS sequence"/>
</dbReference>
<keyword evidence="2" id="KW-0812">Transmembrane</keyword>
<proteinExistence type="predicted"/>
<keyword evidence="2" id="KW-0472">Membrane</keyword>
<evidence type="ECO:0008006" key="5">
    <source>
        <dbReference type="Google" id="ProtNLM"/>
    </source>
</evidence>
<dbReference type="SUPFAM" id="SSF50199">
    <property type="entry name" value="Staphylococcal nuclease"/>
    <property type="match status" value="1"/>
</dbReference>
<keyword evidence="4" id="KW-1185">Reference proteome</keyword>
<accession>A0A256FKC0</accession>
<dbReference type="Gene3D" id="2.40.50.90">
    <property type="match status" value="1"/>
</dbReference>
<evidence type="ECO:0000256" key="1">
    <source>
        <dbReference type="SAM" id="MobiDB-lite"/>
    </source>
</evidence>
<sequence length="295" mass="31115">MTKPERKSHARIVFGVFAGLTGAILVTAFVSPFYGALDRPVTVVEGGEEQGQPQSNSGNGIVVEQFDYNEPAKDSSTTQVTEPNAQAGDGGQAGLEREPARPPLSDLGLASTPTPPEPPAPAVPVDETEPMQLLQRPVAIAAGKLESQGRIVDLQGIEAVPIEQTCEAVNGESWPCGMQARTAFRQWLRSRAILCRLPQNDSGAAIATQCSVGNDDPALWLVTNGWARAIAGSAYQEAGEKAETAKLGLYGDKPETALPELDNEPSVPLIITPEAPQQPVAPQPLDGDFPPAPQN</sequence>
<dbReference type="AlphaFoldDB" id="A0A256FKC0"/>
<dbReference type="OrthoDB" id="9810674at2"/>
<evidence type="ECO:0000313" key="3">
    <source>
        <dbReference type="EMBL" id="OYR15218.1"/>
    </source>
</evidence>
<feature type="compositionally biased region" description="Low complexity" evidence="1">
    <location>
        <begin position="273"/>
        <end position="284"/>
    </location>
</feature>
<feature type="compositionally biased region" description="Pro residues" evidence="1">
    <location>
        <begin position="113"/>
        <end position="122"/>
    </location>
</feature>
<name>A0A256FKC0_9HYPH</name>
<feature type="region of interest" description="Disordered" evidence="1">
    <location>
        <begin position="272"/>
        <end position="295"/>
    </location>
</feature>
<dbReference type="RefSeq" id="WP_094508195.1">
    <property type="nucleotide sequence ID" value="NZ_JBHEEK010000003.1"/>
</dbReference>
<dbReference type="InterPro" id="IPR035437">
    <property type="entry name" value="SNase_OB-fold_sf"/>
</dbReference>